<dbReference type="Gene3D" id="3.40.50.300">
    <property type="entry name" value="P-loop containing nucleotide triphosphate hydrolases"/>
    <property type="match status" value="1"/>
</dbReference>
<name>A0A8J8NFU9_HALGN</name>
<gene>
    <name evidence="3" type="ORF">FGO68_gene12670</name>
</gene>
<proteinExistence type="predicted"/>
<evidence type="ECO:0000313" key="3">
    <source>
        <dbReference type="EMBL" id="TNV74512.1"/>
    </source>
</evidence>
<protein>
    <recommendedName>
        <fullName evidence="2">Dynamin N-terminal domain-containing protein</fullName>
    </recommendedName>
</protein>
<accession>A0A8J8NFU9</accession>
<dbReference type="InterPro" id="IPR027417">
    <property type="entry name" value="P-loop_NTPase"/>
</dbReference>
<sequence>MQSKQNPFKIGGWYNPLPEDQKSEEARIHWHPFPLKPLPIKEGAQSQGGQPEKLTDELLINQKLTCMGGIFFEQCFGAKEAEDQKAHTQRNLWQCKVCEECFVLCKECTKESERLREKMLEQSPEMLQAEELTLAYLDFFSQLRVEPPTTIPEYTWKNQFIDEIGDNRVERKYTRAAQKQASASQPQAEDKKEQGPPEEILAQAKKNAFNYLMKNRASIVVIGNQNVGKSTFLNKLLNLELLNTSNNRETAALWKIVFKKSSSTQALPQLGGAGIAGDAKSLLFEGLLDQQKIREDKSRKVILQSRIIECRSANLLPNQLG</sequence>
<feature type="region of interest" description="Disordered" evidence="1">
    <location>
        <begin position="173"/>
        <end position="196"/>
    </location>
</feature>
<feature type="compositionally biased region" description="Low complexity" evidence="1">
    <location>
        <begin position="176"/>
        <end position="187"/>
    </location>
</feature>
<feature type="domain" description="Dynamin N-terminal" evidence="2">
    <location>
        <begin position="219"/>
        <end position="265"/>
    </location>
</feature>
<dbReference type="InterPro" id="IPR045063">
    <property type="entry name" value="Dynamin_N"/>
</dbReference>
<dbReference type="Proteomes" id="UP000785679">
    <property type="component" value="Unassembled WGS sequence"/>
</dbReference>
<dbReference type="EMBL" id="RRYP01016909">
    <property type="protein sequence ID" value="TNV74512.1"/>
    <property type="molecule type" value="Genomic_DNA"/>
</dbReference>
<organism evidence="3 4">
    <name type="scientific">Halteria grandinella</name>
    <dbReference type="NCBI Taxonomy" id="5974"/>
    <lineage>
        <taxon>Eukaryota</taxon>
        <taxon>Sar</taxon>
        <taxon>Alveolata</taxon>
        <taxon>Ciliophora</taxon>
        <taxon>Intramacronucleata</taxon>
        <taxon>Spirotrichea</taxon>
        <taxon>Stichotrichia</taxon>
        <taxon>Sporadotrichida</taxon>
        <taxon>Halteriidae</taxon>
        <taxon>Halteria</taxon>
    </lineage>
</organism>
<dbReference type="SUPFAM" id="SSF52540">
    <property type="entry name" value="P-loop containing nucleoside triphosphate hydrolases"/>
    <property type="match status" value="1"/>
</dbReference>
<evidence type="ECO:0000313" key="4">
    <source>
        <dbReference type="Proteomes" id="UP000785679"/>
    </source>
</evidence>
<dbReference type="Pfam" id="PF00350">
    <property type="entry name" value="Dynamin_N"/>
    <property type="match status" value="1"/>
</dbReference>
<evidence type="ECO:0000259" key="2">
    <source>
        <dbReference type="Pfam" id="PF00350"/>
    </source>
</evidence>
<reference evidence="3" key="1">
    <citation type="submission" date="2019-06" db="EMBL/GenBank/DDBJ databases">
        <authorList>
            <person name="Zheng W."/>
        </authorList>
    </citation>
    <scope>NUCLEOTIDE SEQUENCE</scope>
    <source>
        <strain evidence="3">QDHG01</strain>
    </source>
</reference>
<dbReference type="AlphaFoldDB" id="A0A8J8NFU9"/>
<evidence type="ECO:0000256" key="1">
    <source>
        <dbReference type="SAM" id="MobiDB-lite"/>
    </source>
</evidence>
<keyword evidence="4" id="KW-1185">Reference proteome</keyword>
<comment type="caution">
    <text evidence="3">The sequence shown here is derived from an EMBL/GenBank/DDBJ whole genome shotgun (WGS) entry which is preliminary data.</text>
</comment>